<keyword evidence="3" id="KW-1185">Reference proteome</keyword>
<keyword evidence="1" id="KW-0812">Transmembrane</keyword>
<evidence type="ECO:0000256" key="1">
    <source>
        <dbReference type="SAM" id="Phobius"/>
    </source>
</evidence>
<dbReference type="Proteomes" id="UP000483379">
    <property type="component" value="Unassembled WGS sequence"/>
</dbReference>
<organism evidence="2 3">
    <name type="scientific">Thiorhodococcus minor</name>
    <dbReference type="NCBI Taxonomy" id="57489"/>
    <lineage>
        <taxon>Bacteria</taxon>
        <taxon>Pseudomonadati</taxon>
        <taxon>Pseudomonadota</taxon>
        <taxon>Gammaproteobacteria</taxon>
        <taxon>Chromatiales</taxon>
        <taxon>Chromatiaceae</taxon>
        <taxon>Thiorhodococcus</taxon>
    </lineage>
</organism>
<dbReference type="EMBL" id="JAAIJQ010000161">
    <property type="protein sequence ID" value="NEV65152.1"/>
    <property type="molecule type" value="Genomic_DNA"/>
</dbReference>
<sequence>MRSFTQHILLPGLAPLSVVALYFTPVSAIDCRTRGLLALVIVLLALIVGIGIGIRGLHARLRGMPVSGWRIAAICILLLPALLILGPLG</sequence>
<dbReference type="RefSeq" id="WP_164456479.1">
    <property type="nucleotide sequence ID" value="NZ_JAAIJQ010000161.1"/>
</dbReference>
<keyword evidence="1" id="KW-0472">Membrane</keyword>
<keyword evidence="1" id="KW-1133">Transmembrane helix</keyword>
<gene>
    <name evidence="2" type="ORF">G3446_25495</name>
</gene>
<feature type="transmembrane region" description="Helical" evidence="1">
    <location>
        <begin position="38"/>
        <end position="57"/>
    </location>
</feature>
<reference evidence="2 3" key="1">
    <citation type="submission" date="2020-02" db="EMBL/GenBank/DDBJ databases">
        <title>Genome sequences of Thiorhodococcus mannitoliphagus and Thiorhodococcus minor, purple sulfur photosynthetic bacteria in the gammaproteobacterial family, Chromatiaceae.</title>
        <authorList>
            <person name="Aviles F.A."/>
            <person name="Meyer T.E."/>
            <person name="Kyndt J.A."/>
        </authorList>
    </citation>
    <scope>NUCLEOTIDE SEQUENCE [LARGE SCALE GENOMIC DNA]</scope>
    <source>
        <strain evidence="2 3">DSM 11518</strain>
    </source>
</reference>
<evidence type="ECO:0000313" key="3">
    <source>
        <dbReference type="Proteomes" id="UP000483379"/>
    </source>
</evidence>
<comment type="caution">
    <text evidence="2">The sequence shown here is derived from an EMBL/GenBank/DDBJ whole genome shotgun (WGS) entry which is preliminary data.</text>
</comment>
<feature type="transmembrane region" description="Helical" evidence="1">
    <location>
        <begin position="69"/>
        <end position="88"/>
    </location>
</feature>
<dbReference type="AlphaFoldDB" id="A0A6M0K5X3"/>
<proteinExistence type="predicted"/>
<accession>A0A6M0K5X3</accession>
<protein>
    <submittedName>
        <fullName evidence="2">Uncharacterized protein</fullName>
    </submittedName>
</protein>
<evidence type="ECO:0000313" key="2">
    <source>
        <dbReference type="EMBL" id="NEV65152.1"/>
    </source>
</evidence>
<name>A0A6M0K5X3_9GAMM</name>